<protein>
    <submittedName>
        <fullName evidence="1">Uncharacterized protein</fullName>
    </submittedName>
</protein>
<proteinExistence type="predicted"/>
<evidence type="ECO:0000313" key="2">
    <source>
        <dbReference type="Proteomes" id="UP001558613"/>
    </source>
</evidence>
<keyword evidence="2" id="KW-1185">Reference proteome</keyword>
<dbReference type="Proteomes" id="UP001558613">
    <property type="component" value="Unassembled WGS sequence"/>
</dbReference>
<gene>
    <name evidence="1" type="ORF">QQF64_000549</name>
</gene>
<accession>A0ABR3NY72</accession>
<organism evidence="1 2">
    <name type="scientific">Cirrhinus molitorella</name>
    <name type="common">mud carp</name>
    <dbReference type="NCBI Taxonomy" id="172907"/>
    <lineage>
        <taxon>Eukaryota</taxon>
        <taxon>Metazoa</taxon>
        <taxon>Chordata</taxon>
        <taxon>Craniata</taxon>
        <taxon>Vertebrata</taxon>
        <taxon>Euteleostomi</taxon>
        <taxon>Actinopterygii</taxon>
        <taxon>Neopterygii</taxon>
        <taxon>Teleostei</taxon>
        <taxon>Ostariophysi</taxon>
        <taxon>Cypriniformes</taxon>
        <taxon>Cyprinidae</taxon>
        <taxon>Labeoninae</taxon>
        <taxon>Labeonini</taxon>
        <taxon>Cirrhinus</taxon>
    </lineage>
</organism>
<reference evidence="1 2" key="1">
    <citation type="submission" date="2023-09" db="EMBL/GenBank/DDBJ databases">
        <authorList>
            <person name="Wang M."/>
        </authorList>
    </citation>
    <scope>NUCLEOTIDE SEQUENCE [LARGE SCALE GENOMIC DNA]</scope>
    <source>
        <strain evidence="1">GT-2023</strain>
        <tissue evidence="1">Liver</tissue>
    </source>
</reference>
<name>A0ABR3NY72_9TELE</name>
<sequence>MDMVVVASLSFSRGPPEGIQSFNNYAGILLFCARVRLFVGVCERKETGVDVWELTLVACLRVSKHICFEGSRD</sequence>
<evidence type="ECO:0000313" key="1">
    <source>
        <dbReference type="EMBL" id="KAL1281746.1"/>
    </source>
</evidence>
<comment type="caution">
    <text evidence="1">The sequence shown here is derived from an EMBL/GenBank/DDBJ whole genome shotgun (WGS) entry which is preliminary data.</text>
</comment>
<dbReference type="EMBL" id="JAYMGO010000001">
    <property type="protein sequence ID" value="KAL1281746.1"/>
    <property type="molecule type" value="Genomic_DNA"/>
</dbReference>